<protein>
    <recommendedName>
        <fullName evidence="1">Glycine cleavage system transcriptional repressor</fullName>
    </recommendedName>
</protein>
<comment type="caution">
    <text evidence="3">The sequence shown here is derived from an EMBL/GenBank/DDBJ whole genome shotgun (WGS) entry which is preliminary data.</text>
</comment>
<dbReference type="EMBL" id="QRAN01000040">
    <property type="protein sequence ID" value="RLQ20202.1"/>
    <property type="molecule type" value="Genomic_DNA"/>
</dbReference>
<evidence type="ECO:0000259" key="2">
    <source>
        <dbReference type="PROSITE" id="PS51671"/>
    </source>
</evidence>
<dbReference type="PANTHER" id="PTHR34875:SF6">
    <property type="entry name" value="UPF0237 PROTEIN MJ1558"/>
    <property type="match status" value="1"/>
</dbReference>
<dbReference type="PROSITE" id="PS51671">
    <property type="entry name" value="ACT"/>
    <property type="match status" value="1"/>
</dbReference>
<keyword evidence="1" id="KW-0963">Cytoplasm</keyword>
<dbReference type="PIRSF" id="PIRSF028103">
    <property type="entry name" value="GcvR"/>
    <property type="match status" value="1"/>
</dbReference>
<dbReference type="Proteomes" id="UP000265509">
    <property type="component" value="Unassembled WGS sequence"/>
</dbReference>
<dbReference type="CDD" id="cd04869">
    <property type="entry name" value="ACT_GcvR_2"/>
    <property type="match status" value="1"/>
</dbReference>
<dbReference type="InterPro" id="IPR016867">
    <property type="entry name" value="GcvR"/>
</dbReference>
<dbReference type="Gene3D" id="3.30.70.260">
    <property type="match status" value="2"/>
</dbReference>
<keyword evidence="1" id="KW-0804">Transcription</keyword>
<accession>A0A3L7DWM7</accession>
<comment type="subcellular location">
    <subcellularLocation>
        <location evidence="1">Cytoplasm</location>
    </subcellularLocation>
</comment>
<dbReference type="GO" id="GO:0006355">
    <property type="term" value="P:regulation of DNA-templated transcription"/>
    <property type="evidence" value="ECO:0007669"/>
    <property type="project" value="UniProtKB-UniRule"/>
</dbReference>
<dbReference type="OrthoDB" id="12860at2"/>
<keyword evidence="4" id="KW-1185">Reference proteome</keyword>
<evidence type="ECO:0000256" key="1">
    <source>
        <dbReference type="PIRNR" id="PIRNR028103"/>
    </source>
</evidence>
<dbReference type="InterPro" id="IPR002912">
    <property type="entry name" value="ACT_dom"/>
</dbReference>
<dbReference type="SUPFAM" id="SSF55021">
    <property type="entry name" value="ACT-like"/>
    <property type="match status" value="2"/>
</dbReference>
<organism evidence="3 4">
    <name type="scientific">Seongchinamella sediminis</name>
    <dbReference type="NCBI Taxonomy" id="2283635"/>
    <lineage>
        <taxon>Bacteria</taxon>
        <taxon>Pseudomonadati</taxon>
        <taxon>Pseudomonadota</taxon>
        <taxon>Gammaproteobacteria</taxon>
        <taxon>Cellvibrionales</taxon>
        <taxon>Halieaceae</taxon>
        <taxon>Seongchinamella</taxon>
    </lineage>
</organism>
<dbReference type="InterPro" id="IPR050990">
    <property type="entry name" value="UPF0237/GcvR_regulator"/>
</dbReference>
<dbReference type="Pfam" id="PF01842">
    <property type="entry name" value="ACT"/>
    <property type="match status" value="1"/>
</dbReference>
<dbReference type="InterPro" id="IPR045865">
    <property type="entry name" value="ACT-like_dom_sf"/>
</dbReference>
<proteinExistence type="predicted"/>
<evidence type="ECO:0000313" key="3">
    <source>
        <dbReference type="EMBL" id="RLQ20202.1"/>
    </source>
</evidence>
<keyword evidence="1" id="KW-0678">Repressor</keyword>
<feature type="domain" description="ACT" evidence="2">
    <location>
        <begin position="92"/>
        <end position="171"/>
    </location>
</feature>
<dbReference type="Pfam" id="PF13740">
    <property type="entry name" value="ACT_6"/>
    <property type="match status" value="1"/>
</dbReference>
<gene>
    <name evidence="3" type="ORF">DWB85_18855</name>
</gene>
<sequence length="171" mass="18462">MDTSYIITFIGDDRPGLVEQLSSVIEHNRGNWHESRLSQLGGKFAGLILVSLPAESGETLEAELKALSATGLSVRVTPTSEISLEHNGKGITLTVLGPDRLGIVREISRALAARQINVVEMDSQVESAAMSGELLFRARIDAHVPANTDLDELQDSLDEIANNMTLDIELA</sequence>
<dbReference type="RefSeq" id="WP_117957589.1">
    <property type="nucleotide sequence ID" value="NZ_QRAN01000040.1"/>
</dbReference>
<name>A0A3L7DWM7_9GAMM</name>
<reference evidence="3 4" key="1">
    <citation type="submission" date="2018-07" db="EMBL/GenBank/DDBJ databases">
        <title>Halioglobus sp. genome submission.</title>
        <authorList>
            <person name="Ye M.-Q."/>
            <person name="Du Z.-J."/>
        </authorList>
    </citation>
    <scope>NUCLEOTIDE SEQUENCE [LARGE SCALE GENOMIC DNA]</scope>
    <source>
        <strain evidence="3 4">U0301</strain>
    </source>
</reference>
<dbReference type="PANTHER" id="PTHR34875">
    <property type="entry name" value="UPF0237 PROTEIN MJ1558"/>
    <property type="match status" value="1"/>
</dbReference>
<evidence type="ECO:0000313" key="4">
    <source>
        <dbReference type="Proteomes" id="UP000265509"/>
    </source>
</evidence>
<dbReference type="AlphaFoldDB" id="A0A3L7DWM7"/>
<dbReference type="GO" id="GO:0005737">
    <property type="term" value="C:cytoplasm"/>
    <property type="evidence" value="ECO:0007669"/>
    <property type="project" value="UniProtKB-SubCell"/>
</dbReference>